<evidence type="ECO:0000256" key="1">
    <source>
        <dbReference type="SAM" id="MobiDB-lite"/>
    </source>
</evidence>
<evidence type="ECO:0000313" key="4">
    <source>
        <dbReference type="Proteomes" id="UP001189429"/>
    </source>
</evidence>
<protein>
    <recommendedName>
        <fullName evidence="2">Helicase C-terminal domain-containing protein</fullName>
    </recommendedName>
</protein>
<dbReference type="EMBL" id="CAUYUJ010017865">
    <property type="protein sequence ID" value="CAK0878602.1"/>
    <property type="molecule type" value="Genomic_DNA"/>
</dbReference>
<feature type="domain" description="Helicase C-terminal" evidence="2">
    <location>
        <begin position="16"/>
        <end position="197"/>
    </location>
</feature>
<organism evidence="3 4">
    <name type="scientific">Prorocentrum cordatum</name>
    <dbReference type="NCBI Taxonomy" id="2364126"/>
    <lineage>
        <taxon>Eukaryota</taxon>
        <taxon>Sar</taxon>
        <taxon>Alveolata</taxon>
        <taxon>Dinophyceae</taxon>
        <taxon>Prorocentrales</taxon>
        <taxon>Prorocentraceae</taxon>
        <taxon>Prorocentrum</taxon>
    </lineage>
</organism>
<dbReference type="SUPFAM" id="SSF52540">
    <property type="entry name" value="P-loop containing nucleoside triphosphate hydrolases"/>
    <property type="match status" value="1"/>
</dbReference>
<dbReference type="CDD" id="cd18787">
    <property type="entry name" value="SF2_C_DEAD"/>
    <property type="match status" value="1"/>
</dbReference>
<sequence>CVVCVCVCVRVCVRGRRRETSYALASAGAGRILFVNSKVFADELCEKLYEGGIYCDTLHGGRPQEKRLLVLDQFRKGRTQLLIATDVMGRGLDVEGVTHVVVFEMGGVEDGLHTPHRPHRPGQERQGARPGLLRVLRQAPGLGERAHRGVGEVRAARAARAHQDRRGRGRRQARLVDQLELRRLLGRPWRLEERRLGRPRRRLGREQEHLLGADRHGQGRRAVRCLGRDGRQVAPGRGVSFLRGALGEQRAAREPPFSAAGPLLLLLLHPSAHPPPPLAPDLRQSRGLHPSLARAGRSVAVPGARRPL</sequence>
<feature type="region of interest" description="Disordered" evidence="1">
    <location>
        <begin position="110"/>
        <end position="129"/>
    </location>
</feature>
<dbReference type="Proteomes" id="UP001189429">
    <property type="component" value="Unassembled WGS sequence"/>
</dbReference>
<dbReference type="InterPro" id="IPR027417">
    <property type="entry name" value="P-loop_NTPase"/>
</dbReference>
<dbReference type="PROSITE" id="PS51194">
    <property type="entry name" value="HELICASE_CTER"/>
    <property type="match status" value="1"/>
</dbReference>
<feature type="compositionally biased region" description="Basic and acidic residues" evidence="1">
    <location>
        <begin position="144"/>
        <end position="166"/>
    </location>
</feature>
<dbReference type="PANTHER" id="PTHR47958">
    <property type="entry name" value="ATP-DEPENDENT RNA HELICASE DBP3"/>
    <property type="match status" value="1"/>
</dbReference>
<gene>
    <name evidence="3" type="ORF">PCOR1329_LOCUS62316</name>
</gene>
<evidence type="ECO:0000313" key="3">
    <source>
        <dbReference type="EMBL" id="CAK0878602.1"/>
    </source>
</evidence>
<dbReference type="SMART" id="SM00490">
    <property type="entry name" value="HELICc"/>
    <property type="match status" value="1"/>
</dbReference>
<dbReference type="InterPro" id="IPR001650">
    <property type="entry name" value="Helicase_C-like"/>
</dbReference>
<comment type="caution">
    <text evidence="3">The sequence shown here is derived from an EMBL/GenBank/DDBJ whole genome shotgun (WGS) entry which is preliminary data.</text>
</comment>
<keyword evidence="4" id="KW-1185">Reference proteome</keyword>
<feature type="region of interest" description="Disordered" evidence="1">
    <location>
        <begin position="144"/>
        <end position="171"/>
    </location>
</feature>
<feature type="non-terminal residue" evidence="3">
    <location>
        <position position="1"/>
    </location>
</feature>
<name>A0ABN9VY67_9DINO</name>
<dbReference type="Pfam" id="PF00271">
    <property type="entry name" value="Helicase_C"/>
    <property type="match status" value="1"/>
</dbReference>
<proteinExistence type="predicted"/>
<reference evidence="3" key="1">
    <citation type="submission" date="2023-10" db="EMBL/GenBank/DDBJ databases">
        <authorList>
            <person name="Chen Y."/>
            <person name="Shah S."/>
            <person name="Dougan E. K."/>
            <person name="Thang M."/>
            <person name="Chan C."/>
        </authorList>
    </citation>
    <scope>NUCLEOTIDE SEQUENCE [LARGE SCALE GENOMIC DNA]</scope>
</reference>
<accession>A0ABN9VY67</accession>
<evidence type="ECO:0000259" key="2">
    <source>
        <dbReference type="PROSITE" id="PS51194"/>
    </source>
</evidence>
<dbReference type="Gene3D" id="3.40.50.300">
    <property type="entry name" value="P-loop containing nucleotide triphosphate hydrolases"/>
    <property type="match status" value="1"/>
</dbReference>